<dbReference type="InterPro" id="IPR004843">
    <property type="entry name" value="Calcineurin-like_PHP"/>
</dbReference>
<reference evidence="2 3" key="1">
    <citation type="submission" date="2022-03" db="EMBL/GenBank/DDBJ databases">
        <title>Complete genome analysis of Roseomonas KG 17.1 : a prolific producer of plant growth promoters.</title>
        <authorList>
            <person name="Saadouli I."/>
            <person name="Najjari A."/>
            <person name="Mosbah A."/>
            <person name="Ouzari H.I."/>
        </authorList>
    </citation>
    <scope>NUCLEOTIDE SEQUENCE [LARGE SCALE GENOMIC DNA]</scope>
    <source>
        <strain evidence="2 3">KG17-1</strain>
    </source>
</reference>
<evidence type="ECO:0000313" key="2">
    <source>
        <dbReference type="EMBL" id="MCI0756994.1"/>
    </source>
</evidence>
<sequence length="280" mass="31280">MAFRVAQISDTHLSEQHPEFTANFDVLSEHLRADAPDLVVNTGDLSAHGELERDDLAFAREKHAALGLDWLAIPGNHDVGNDPQLNGPTPADAERLSRWLGILGADHFRRDVPGWRLIGLNTLLTGTDLPQNEDQFDFLEEALATAGGRAVALFLHKPLCEETVAEEEITYWAVQPRPRRRILDLLARHPARFIASGHVHQYRDRGTVEGLRQVWAPAAAFMVGDTWQLPVGEKPVGYLEHLLHEDGRHECRLVQPQGMRRHDLGLMPGIYPAMRPLVAA</sequence>
<evidence type="ECO:0000259" key="1">
    <source>
        <dbReference type="Pfam" id="PF00149"/>
    </source>
</evidence>
<protein>
    <submittedName>
        <fullName evidence="2">Metallophosphoesterase</fullName>
    </submittedName>
</protein>
<feature type="domain" description="Calcineurin-like phosphoesterase" evidence="1">
    <location>
        <begin position="3"/>
        <end position="202"/>
    </location>
</feature>
<gene>
    <name evidence="2" type="ORF">MON41_25495</name>
</gene>
<comment type="caution">
    <text evidence="2">The sequence shown here is derived from an EMBL/GenBank/DDBJ whole genome shotgun (WGS) entry which is preliminary data.</text>
</comment>
<dbReference type="EMBL" id="JALBUU010000125">
    <property type="protein sequence ID" value="MCI0756994.1"/>
    <property type="molecule type" value="Genomic_DNA"/>
</dbReference>
<evidence type="ECO:0000313" key="3">
    <source>
        <dbReference type="Proteomes" id="UP001201985"/>
    </source>
</evidence>
<dbReference type="Gene3D" id="3.60.21.10">
    <property type="match status" value="1"/>
</dbReference>
<dbReference type="Pfam" id="PF00149">
    <property type="entry name" value="Metallophos"/>
    <property type="match status" value="1"/>
</dbReference>
<dbReference type="PANTHER" id="PTHR43143">
    <property type="entry name" value="METALLOPHOSPHOESTERASE, CALCINEURIN SUPERFAMILY"/>
    <property type="match status" value="1"/>
</dbReference>
<dbReference type="InterPro" id="IPR029052">
    <property type="entry name" value="Metallo-depent_PP-like"/>
</dbReference>
<dbReference type="Proteomes" id="UP001201985">
    <property type="component" value="Unassembled WGS sequence"/>
</dbReference>
<name>A0ABS9WCG0_9PROT</name>
<proteinExistence type="predicted"/>
<keyword evidence="3" id="KW-1185">Reference proteome</keyword>
<dbReference type="PANTHER" id="PTHR43143:SF1">
    <property type="entry name" value="SERINE_THREONINE-PROTEIN PHOSPHATASE CPPED1"/>
    <property type="match status" value="1"/>
</dbReference>
<organism evidence="2 3">
    <name type="scientific">Teichococcus vastitatis</name>
    <dbReference type="NCBI Taxonomy" id="2307076"/>
    <lineage>
        <taxon>Bacteria</taxon>
        <taxon>Pseudomonadati</taxon>
        <taxon>Pseudomonadota</taxon>
        <taxon>Alphaproteobacteria</taxon>
        <taxon>Acetobacterales</taxon>
        <taxon>Roseomonadaceae</taxon>
        <taxon>Roseomonas</taxon>
    </lineage>
</organism>
<dbReference type="SUPFAM" id="SSF56300">
    <property type="entry name" value="Metallo-dependent phosphatases"/>
    <property type="match status" value="1"/>
</dbReference>
<accession>A0ABS9WCG0</accession>
<dbReference type="RefSeq" id="WP_120006903.1">
    <property type="nucleotide sequence ID" value="NZ_JALBUU010000125.1"/>
</dbReference>
<dbReference type="InterPro" id="IPR051918">
    <property type="entry name" value="STPP_CPPED1"/>
</dbReference>